<dbReference type="AlphaFoldDB" id="A0A3P7P5I4"/>
<accession>A0A3P7P5I4</accession>
<reference evidence="1 2" key="1">
    <citation type="submission" date="2018-11" db="EMBL/GenBank/DDBJ databases">
        <authorList>
            <consortium name="Pathogen Informatics"/>
        </authorList>
    </citation>
    <scope>NUCLEOTIDE SEQUENCE [LARGE SCALE GENOMIC DNA]</scope>
</reference>
<protein>
    <submittedName>
        <fullName evidence="1">Uncharacterized protein</fullName>
    </submittedName>
</protein>
<dbReference type="Gene3D" id="1.25.40.700">
    <property type="match status" value="1"/>
</dbReference>
<organism evidence="1 2">
    <name type="scientific">Dibothriocephalus latus</name>
    <name type="common">Fish tapeworm</name>
    <name type="synonym">Diphyllobothrium latum</name>
    <dbReference type="NCBI Taxonomy" id="60516"/>
    <lineage>
        <taxon>Eukaryota</taxon>
        <taxon>Metazoa</taxon>
        <taxon>Spiralia</taxon>
        <taxon>Lophotrochozoa</taxon>
        <taxon>Platyhelminthes</taxon>
        <taxon>Cestoda</taxon>
        <taxon>Eucestoda</taxon>
        <taxon>Diphyllobothriidea</taxon>
        <taxon>Diphyllobothriidae</taxon>
        <taxon>Dibothriocephalus</taxon>
    </lineage>
</organism>
<evidence type="ECO:0000313" key="2">
    <source>
        <dbReference type="Proteomes" id="UP000281553"/>
    </source>
</evidence>
<sequence>MNAWLTWKRAESDEDAIAISEGTFFYSLLSHCLLSNSPLSQNFPPINDLLAYGKLSSLSENAWFAVAIKNCYNHAVAKASKSHCLDPMTASMASAMA</sequence>
<evidence type="ECO:0000313" key="1">
    <source>
        <dbReference type="EMBL" id="VDN15639.1"/>
    </source>
</evidence>
<keyword evidence="2" id="KW-1185">Reference proteome</keyword>
<gene>
    <name evidence="1" type="ORF">DILT_LOCUS11470</name>
</gene>
<dbReference type="EMBL" id="UYRU01063140">
    <property type="protein sequence ID" value="VDN15639.1"/>
    <property type="molecule type" value="Genomic_DNA"/>
</dbReference>
<proteinExistence type="predicted"/>
<name>A0A3P7P5I4_DIBLA</name>
<dbReference type="Proteomes" id="UP000281553">
    <property type="component" value="Unassembled WGS sequence"/>
</dbReference>